<dbReference type="Proteomes" id="UP000500767">
    <property type="component" value="Chromosome"/>
</dbReference>
<dbReference type="KEGG" id="lck:HN018_21735"/>
<sequence length="213" mass="22184">MSRTTSRTTRTTFVSEAATPGPGGVGGSGHPGLWELARTFNTISLASFGGGLSAWSREIVVMRRGWMTETEFLSAMTICRLLPGANQVNVAIFVGARMHGPGGAAAAVAGLIAIPFVIIVALCAFATRYQHVGAVQHVLAGLTPAAVALTLSMVWQTGRKTLRSMVPFALCVATTLAAAVLRVPLWATMLVLGPVGVFWSYRQPAPAHPGASG</sequence>
<keyword evidence="5 8" id="KW-1133">Transmembrane helix</keyword>
<accession>A0A6M8HVX7</accession>
<evidence type="ECO:0000256" key="6">
    <source>
        <dbReference type="ARBA" id="ARBA00023136"/>
    </source>
</evidence>
<dbReference type="GO" id="GO:0005886">
    <property type="term" value="C:plasma membrane"/>
    <property type="evidence" value="ECO:0007669"/>
    <property type="project" value="UniProtKB-SubCell"/>
</dbReference>
<comment type="subcellular location">
    <subcellularLocation>
        <location evidence="1">Cell membrane</location>
        <topology evidence="1">Multi-pass membrane protein</topology>
    </subcellularLocation>
</comment>
<keyword evidence="6 8" id="KW-0472">Membrane</keyword>
<evidence type="ECO:0000256" key="8">
    <source>
        <dbReference type="SAM" id="Phobius"/>
    </source>
</evidence>
<proteinExistence type="inferred from homology"/>
<dbReference type="PANTHER" id="PTHR43663">
    <property type="entry name" value="CHROMATE TRANSPORT PROTEIN-RELATED"/>
    <property type="match status" value="1"/>
</dbReference>
<evidence type="ECO:0000256" key="4">
    <source>
        <dbReference type="ARBA" id="ARBA00022692"/>
    </source>
</evidence>
<evidence type="ECO:0000256" key="7">
    <source>
        <dbReference type="SAM" id="MobiDB-lite"/>
    </source>
</evidence>
<evidence type="ECO:0000256" key="1">
    <source>
        <dbReference type="ARBA" id="ARBA00004651"/>
    </source>
</evidence>
<dbReference type="Pfam" id="PF02417">
    <property type="entry name" value="Chromate_transp"/>
    <property type="match status" value="1"/>
</dbReference>
<gene>
    <name evidence="9" type="ORF">HN018_21735</name>
</gene>
<feature type="transmembrane region" description="Helical" evidence="8">
    <location>
        <begin position="167"/>
        <end position="192"/>
    </location>
</feature>
<evidence type="ECO:0000256" key="3">
    <source>
        <dbReference type="ARBA" id="ARBA00022475"/>
    </source>
</evidence>
<name>A0A6M8HVX7_9PROT</name>
<feature type="compositionally biased region" description="Low complexity" evidence="7">
    <location>
        <begin position="1"/>
        <end position="12"/>
    </location>
</feature>
<evidence type="ECO:0000256" key="5">
    <source>
        <dbReference type="ARBA" id="ARBA00022989"/>
    </source>
</evidence>
<dbReference type="InterPro" id="IPR003370">
    <property type="entry name" value="Chromate_transpt"/>
</dbReference>
<keyword evidence="10" id="KW-1185">Reference proteome</keyword>
<feature type="transmembrane region" description="Helical" evidence="8">
    <location>
        <begin position="104"/>
        <end position="127"/>
    </location>
</feature>
<comment type="similarity">
    <text evidence="2">Belongs to the chromate ion transporter (CHR) (TC 2.A.51) family.</text>
</comment>
<dbReference type="EMBL" id="CP053708">
    <property type="protein sequence ID" value="QKE92307.1"/>
    <property type="molecule type" value="Genomic_DNA"/>
</dbReference>
<feature type="transmembrane region" description="Helical" evidence="8">
    <location>
        <begin position="133"/>
        <end position="155"/>
    </location>
</feature>
<keyword evidence="4 8" id="KW-0812">Transmembrane</keyword>
<keyword evidence="3" id="KW-1003">Cell membrane</keyword>
<dbReference type="PANTHER" id="PTHR43663:SF1">
    <property type="entry name" value="CHROMATE TRANSPORTER"/>
    <property type="match status" value="1"/>
</dbReference>
<reference evidence="9 10" key="1">
    <citation type="journal article" date="2014" name="World J. Microbiol. Biotechnol.">
        <title>Biodiversity and physiological characteristics of Antarctic and Arctic lichens-associated bacteria.</title>
        <authorList>
            <person name="Lee Y.M."/>
            <person name="Kim E.H."/>
            <person name="Lee H.K."/>
            <person name="Hong S.G."/>
        </authorList>
    </citation>
    <scope>NUCLEOTIDE SEQUENCE [LARGE SCALE GENOMIC DNA]</scope>
    <source>
        <strain evidence="9 10">PAMC 26569</strain>
    </source>
</reference>
<evidence type="ECO:0000256" key="2">
    <source>
        <dbReference type="ARBA" id="ARBA00005262"/>
    </source>
</evidence>
<dbReference type="GO" id="GO:0015109">
    <property type="term" value="F:chromate transmembrane transporter activity"/>
    <property type="evidence" value="ECO:0007669"/>
    <property type="project" value="InterPro"/>
</dbReference>
<dbReference type="InterPro" id="IPR052518">
    <property type="entry name" value="CHR_Transporter"/>
</dbReference>
<protein>
    <submittedName>
        <fullName evidence="9">Chromate transporter</fullName>
    </submittedName>
</protein>
<dbReference type="AlphaFoldDB" id="A0A6M8HVX7"/>
<evidence type="ECO:0000313" key="10">
    <source>
        <dbReference type="Proteomes" id="UP000500767"/>
    </source>
</evidence>
<evidence type="ECO:0000313" key="9">
    <source>
        <dbReference type="EMBL" id="QKE92307.1"/>
    </source>
</evidence>
<feature type="region of interest" description="Disordered" evidence="7">
    <location>
        <begin position="1"/>
        <end position="26"/>
    </location>
</feature>
<organism evidence="9 10">
    <name type="scientific">Lichenicola cladoniae</name>
    <dbReference type="NCBI Taxonomy" id="1484109"/>
    <lineage>
        <taxon>Bacteria</taxon>
        <taxon>Pseudomonadati</taxon>
        <taxon>Pseudomonadota</taxon>
        <taxon>Alphaproteobacteria</taxon>
        <taxon>Acetobacterales</taxon>
        <taxon>Acetobacteraceae</taxon>
        <taxon>Lichenicola</taxon>
    </lineage>
</organism>